<keyword evidence="1" id="KW-1133">Transmembrane helix</keyword>
<dbReference type="Proteomes" id="UP000222106">
    <property type="component" value="Unassembled WGS sequence"/>
</dbReference>
<dbReference type="Pfam" id="PF16951">
    <property type="entry name" value="MaAIMP_sms"/>
    <property type="match status" value="1"/>
</dbReference>
<dbReference type="AlphaFoldDB" id="A0A2A9ERP1"/>
<protein>
    <submittedName>
        <fullName evidence="2">Putative methionine/alanine importer small subunit</fullName>
    </submittedName>
</protein>
<evidence type="ECO:0000313" key="2">
    <source>
        <dbReference type="EMBL" id="PFG41211.1"/>
    </source>
</evidence>
<sequence>MTTTAIVMMIVAILVVWGGLGLAVVYLLRNPLQEDAEGDFLDEPESHHL</sequence>
<proteinExistence type="predicted"/>
<name>A0A2A9ERP1_9MICO</name>
<feature type="transmembrane region" description="Helical" evidence="1">
    <location>
        <begin position="6"/>
        <end position="28"/>
    </location>
</feature>
<keyword evidence="1" id="KW-0472">Membrane</keyword>
<evidence type="ECO:0000256" key="1">
    <source>
        <dbReference type="SAM" id="Phobius"/>
    </source>
</evidence>
<keyword evidence="3" id="KW-1185">Reference proteome</keyword>
<gene>
    <name evidence="2" type="ORF">ATJ97_3759</name>
</gene>
<keyword evidence="1" id="KW-0812">Transmembrane</keyword>
<accession>A0A2A9ERP1</accession>
<organism evidence="2 3">
    <name type="scientific">Georgenia soli</name>
    <dbReference type="NCBI Taxonomy" id="638953"/>
    <lineage>
        <taxon>Bacteria</taxon>
        <taxon>Bacillati</taxon>
        <taxon>Actinomycetota</taxon>
        <taxon>Actinomycetes</taxon>
        <taxon>Micrococcales</taxon>
        <taxon>Bogoriellaceae</taxon>
        <taxon>Georgenia</taxon>
    </lineage>
</organism>
<dbReference type="InterPro" id="IPR031596">
    <property type="entry name" value="MaAIMP_sms"/>
</dbReference>
<evidence type="ECO:0000313" key="3">
    <source>
        <dbReference type="Proteomes" id="UP000222106"/>
    </source>
</evidence>
<reference evidence="2 3" key="1">
    <citation type="submission" date="2017-10" db="EMBL/GenBank/DDBJ databases">
        <title>Sequencing the genomes of 1000 actinobacteria strains.</title>
        <authorList>
            <person name="Klenk H.-P."/>
        </authorList>
    </citation>
    <scope>NUCLEOTIDE SEQUENCE [LARGE SCALE GENOMIC DNA]</scope>
    <source>
        <strain evidence="2 3">DSM 21838</strain>
    </source>
</reference>
<dbReference type="EMBL" id="PDJI01000004">
    <property type="protein sequence ID" value="PFG41211.1"/>
    <property type="molecule type" value="Genomic_DNA"/>
</dbReference>
<dbReference type="RefSeq" id="WP_098485008.1">
    <property type="nucleotide sequence ID" value="NZ_PDJI01000004.1"/>
</dbReference>
<comment type="caution">
    <text evidence="2">The sequence shown here is derived from an EMBL/GenBank/DDBJ whole genome shotgun (WGS) entry which is preliminary data.</text>
</comment>
<dbReference type="NCBIfam" id="NF033493">
    <property type="entry name" value="MetS_like_NSS"/>
    <property type="match status" value="1"/>
</dbReference>